<keyword evidence="2" id="KW-1185">Reference proteome</keyword>
<name>A0A437AIG2_9MICR</name>
<evidence type="ECO:0000313" key="2">
    <source>
        <dbReference type="Proteomes" id="UP000282876"/>
    </source>
</evidence>
<dbReference type="PANTHER" id="PTHR47438:SF1">
    <property type="entry name" value="PHOSPHATE METABOLISM PROTEIN 8-RELATED"/>
    <property type="match status" value="1"/>
</dbReference>
<dbReference type="VEuPathDB" id="MicrosporidiaDB:TUBRATIS_27090"/>
<dbReference type="OrthoDB" id="2195201at2759"/>
<dbReference type="AlphaFoldDB" id="A0A437AIG2"/>
<dbReference type="Gene3D" id="3.40.50.1000">
    <property type="entry name" value="HAD superfamily/HAD-like"/>
    <property type="match status" value="1"/>
</dbReference>
<dbReference type="PANTHER" id="PTHR47438">
    <property type="entry name" value="PHOSPHATE METABOLISM PROTEIN 8-RELATED"/>
    <property type="match status" value="1"/>
</dbReference>
<comment type="caution">
    <text evidence="1">The sequence shown here is derived from an EMBL/GenBank/DDBJ whole genome shotgun (WGS) entry which is preliminary data.</text>
</comment>
<dbReference type="GO" id="GO:0008252">
    <property type="term" value="F:nucleotidase activity"/>
    <property type="evidence" value="ECO:0007669"/>
    <property type="project" value="TreeGrafter"/>
</dbReference>
<protein>
    <submittedName>
        <fullName evidence="1">Pyrimidine 5'-nucleotidase</fullName>
    </submittedName>
</protein>
<dbReference type="STRING" id="291195.A0A437AIG2"/>
<dbReference type="InterPro" id="IPR036412">
    <property type="entry name" value="HAD-like_sf"/>
</dbReference>
<gene>
    <name evidence="1" type="ORF">TUBRATIS_27090</name>
</gene>
<reference evidence="1 2" key="1">
    <citation type="submission" date="2018-10" db="EMBL/GenBank/DDBJ databases">
        <title>Draft genome sequence of the microsporidian Tubulinosema ratisbonensis.</title>
        <authorList>
            <person name="Polonais V."/>
            <person name="Peyretaillade E."/>
            <person name="Niehus S."/>
            <person name="Wawrzyniak I."/>
            <person name="Franchet A."/>
            <person name="Gaspin C."/>
            <person name="Reichstadt M."/>
            <person name="Belser C."/>
            <person name="Labadie K."/>
            <person name="Delbac F."/>
            <person name="Ferrandon D."/>
        </authorList>
    </citation>
    <scope>NUCLEOTIDE SEQUENCE [LARGE SCALE GENOMIC DNA]</scope>
    <source>
        <strain evidence="1 2">Franzen</strain>
    </source>
</reference>
<dbReference type="Gene3D" id="1.10.150.450">
    <property type="match status" value="1"/>
</dbReference>
<dbReference type="InterPro" id="IPR023214">
    <property type="entry name" value="HAD_sf"/>
</dbReference>
<proteinExistence type="predicted"/>
<sequence length="224" mass="26456">MTIASWEQRFFYIEDLSNYTFPNTIDNLYVFDIDETLYPSDDKIKLMRLEELNIFSDALKIPKEGRREIFKGYDKKYGSVIGGLVNENDLSPENYEYLKEKTASIKMNLSEDEELKNLITQLKGTKICLTNAEKIYAHNVLLKLGLLSSFDLVICSNYYRKNTLCKPFKEVYTLVEQSFKAKNIHFFDDKKCNLKIPRKLGWNVYYVTPKRHIKYHLKNINKIQ</sequence>
<organism evidence="1 2">
    <name type="scientific">Tubulinosema ratisbonensis</name>
    <dbReference type="NCBI Taxonomy" id="291195"/>
    <lineage>
        <taxon>Eukaryota</taxon>
        <taxon>Fungi</taxon>
        <taxon>Fungi incertae sedis</taxon>
        <taxon>Microsporidia</taxon>
        <taxon>Tubulinosematoidea</taxon>
        <taxon>Tubulinosematidae</taxon>
        <taxon>Tubulinosema</taxon>
    </lineage>
</organism>
<dbReference type="EMBL" id="RCSS01000746">
    <property type="protein sequence ID" value="RVD90859.1"/>
    <property type="molecule type" value="Genomic_DNA"/>
</dbReference>
<dbReference type="GO" id="GO:0009166">
    <property type="term" value="P:nucleotide catabolic process"/>
    <property type="evidence" value="ECO:0007669"/>
    <property type="project" value="TreeGrafter"/>
</dbReference>
<dbReference type="InterPro" id="IPR052791">
    <property type="entry name" value="SSM1_domain"/>
</dbReference>
<dbReference type="Proteomes" id="UP000282876">
    <property type="component" value="Unassembled WGS sequence"/>
</dbReference>
<dbReference type="GO" id="GO:0006206">
    <property type="term" value="P:pyrimidine nucleobase metabolic process"/>
    <property type="evidence" value="ECO:0007669"/>
    <property type="project" value="TreeGrafter"/>
</dbReference>
<accession>A0A437AIG2</accession>
<evidence type="ECO:0000313" key="1">
    <source>
        <dbReference type="EMBL" id="RVD90859.1"/>
    </source>
</evidence>
<dbReference type="SUPFAM" id="SSF56784">
    <property type="entry name" value="HAD-like"/>
    <property type="match status" value="1"/>
</dbReference>